<evidence type="ECO:0000313" key="4">
    <source>
        <dbReference type="Proteomes" id="UP000578449"/>
    </source>
</evidence>
<feature type="domain" description="Phosphatidic acid phosphatase type 2/haloperoxidase" evidence="2">
    <location>
        <begin position="64"/>
        <end position="174"/>
    </location>
</feature>
<keyword evidence="1" id="KW-0812">Transmembrane</keyword>
<dbReference type="PANTHER" id="PTHR14969">
    <property type="entry name" value="SPHINGOSINE-1-PHOSPHATE PHOSPHOHYDROLASE"/>
    <property type="match status" value="1"/>
</dbReference>
<dbReference type="Gene3D" id="1.20.144.10">
    <property type="entry name" value="Phosphatidic acid phosphatase type 2/haloperoxidase"/>
    <property type="match status" value="1"/>
</dbReference>
<protein>
    <submittedName>
        <fullName evidence="3">Membrane-associated phospholipid phosphatase</fullName>
    </submittedName>
</protein>
<keyword evidence="1" id="KW-1133">Transmembrane helix</keyword>
<evidence type="ECO:0000313" key="3">
    <source>
        <dbReference type="EMBL" id="MBB5131673.1"/>
    </source>
</evidence>
<feature type="transmembrane region" description="Helical" evidence="1">
    <location>
        <begin position="297"/>
        <end position="317"/>
    </location>
</feature>
<dbReference type="InterPro" id="IPR000326">
    <property type="entry name" value="PAP2/HPO"/>
</dbReference>
<organism evidence="3 4">
    <name type="scientific">Thermocatellispora tengchongensis</name>
    <dbReference type="NCBI Taxonomy" id="1073253"/>
    <lineage>
        <taxon>Bacteria</taxon>
        <taxon>Bacillati</taxon>
        <taxon>Actinomycetota</taxon>
        <taxon>Actinomycetes</taxon>
        <taxon>Streptosporangiales</taxon>
        <taxon>Streptosporangiaceae</taxon>
        <taxon>Thermocatellispora</taxon>
    </lineage>
</organism>
<feature type="transmembrane region" description="Helical" evidence="1">
    <location>
        <begin position="271"/>
        <end position="291"/>
    </location>
</feature>
<keyword evidence="4" id="KW-1185">Reference proteome</keyword>
<dbReference type="Pfam" id="PF01569">
    <property type="entry name" value="PAP2"/>
    <property type="match status" value="1"/>
</dbReference>
<feature type="transmembrane region" description="Helical" evidence="1">
    <location>
        <begin position="193"/>
        <end position="217"/>
    </location>
</feature>
<sequence>MSEWAEWFEGLHRAETGITIVAQEWLWWMGPLLWLVSALGADGTVLVALSAVYWCVSPRLGVRVGLAVLVSAGVNAVAKLAFHQPRPAWIDGRVRVLSGEGSFGMPSGHAQTSLVAGRVLVGGGRGPYGVPSAQWAAFGFVALVSVSRVYLGVHFVSDVLGGPALGALLLLVYERLGGPAARWWRARAMAVQLALSVAAGAVLLGGGALATLAHEGWSLPAAWREAGADDPGGMDRVVAMSGAVTGALAGASVMARAGWFSAAGPAGVRALRWLIGMAGAVLVWAAAGVLGETIAAGAVRYTLVALWVVLGAPLLFLRLGLARPREVTAGP</sequence>
<dbReference type="InterPro" id="IPR036938">
    <property type="entry name" value="PAP2/HPO_sf"/>
</dbReference>
<dbReference type="AlphaFoldDB" id="A0A840P163"/>
<evidence type="ECO:0000256" key="1">
    <source>
        <dbReference type="SAM" id="Phobius"/>
    </source>
</evidence>
<dbReference type="PANTHER" id="PTHR14969:SF13">
    <property type="entry name" value="AT30094P"/>
    <property type="match status" value="1"/>
</dbReference>
<accession>A0A840P163</accession>
<reference evidence="3 4" key="1">
    <citation type="submission" date="2020-08" db="EMBL/GenBank/DDBJ databases">
        <title>Genomic Encyclopedia of Type Strains, Phase IV (KMG-IV): sequencing the most valuable type-strain genomes for metagenomic binning, comparative biology and taxonomic classification.</title>
        <authorList>
            <person name="Goeker M."/>
        </authorList>
    </citation>
    <scope>NUCLEOTIDE SEQUENCE [LARGE SCALE GENOMIC DNA]</scope>
    <source>
        <strain evidence="3 4">DSM 45615</strain>
    </source>
</reference>
<feature type="transmembrane region" description="Helical" evidence="1">
    <location>
        <begin position="237"/>
        <end position="259"/>
    </location>
</feature>
<feature type="transmembrane region" description="Helical" evidence="1">
    <location>
        <begin position="63"/>
        <end position="82"/>
    </location>
</feature>
<feature type="transmembrane region" description="Helical" evidence="1">
    <location>
        <begin position="32"/>
        <end position="56"/>
    </location>
</feature>
<feature type="transmembrane region" description="Helical" evidence="1">
    <location>
        <begin position="149"/>
        <end position="173"/>
    </location>
</feature>
<keyword evidence="1" id="KW-0472">Membrane</keyword>
<dbReference type="SMART" id="SM00014">
    <property type="entry name" value="acidPPc"/>
    <property type="match status" value="1"/>
</dbReference>
<evidence type="ECO:0000259" key="2">
    <source>
        <dbReference type="SMART" id="SM00014"/>
    </source>
</evidence>
<dbReference type="Proteomes" id="UP000578449">
    <property type="component" value="Unassembled WGS sequence"/>
</dbReference>
<gene>
    <name evidence="3" type="ORF">HNP84_001386</name>
</gene>
<comment type="caution">
    <text evidence="3">The sequence shown here is derived from an EMBL/GenBank/DDBJ whole genome shotgun (WGS) entry which is preliminary data.</text>
</comment>
<dbReference type="RefSeq" id="WP_185048536.1">
    <property type="nucleotide sequence ID" value="NZ_BAABIX010000009.1"/>
</dbReference>
<dbReference type="SUPFAM" id="SSF48317">
    <property type="entry name" value="Acid phosphatase/Vanadium-dependent haloperoxidase"/>
    <property type="match status" value="1"/>
</dbReference>
<name>A0A840P163_9ACTN</name>
<dbReference type="EMBL" id="JACHGN010000003">
    <property type="protein sequence ID" value="MBB5131673.1"/>
    <property type="molecule type" value="Genomic_DNA"/>
</dbReference>
<proteinExistence type="predicted"/>